<gene>
    <name evidence="1" type="ORF">EHF33_20390</name>
</gene>
<dbReference type="KEGG" id="dph:EHF33_20390"/>
<keyword evidence="2" id="KW-1185">Reference proteome</keyword>
<keyword evidence="1" id="KW-0614">Plasmid</keyword>
<protein>
    <submittedName>
        <fullName evidence="1">Uncharacterized protein</fullName>
    </submittedName>
</protein>
<sequence>MTHKTDFAAATMLHLVSSSEFQVLVPQHPGLECLSRALRRLYYILKDTENDPEAERLRATLYRARLNAVSGTLPLSHPLIWNSDTEGEVRDLTESLAIALPAVSEHVTEALRVLKLLQLFDVNPMAKALQEDIDRRRVQPKPPVWPGFLNVPERWALVVRPALVDAMRSQWREEEEVAVITPKEMTGDQIFEHVYLFGAARRYPAALLSCPHSPSVTLYRYAFTFDEDIRLPLVEVLRAQSPTSVKTQQLPFLLDIEKVRWQEGPVKPHQSDTLSESVAALDEPQEDQYVVWQDEGVPETQTSANSSVSSVKQQLVREVSIQTQNGPRTIRLDELEATPCLNVSYPPSVEAVTGATVKVNDVLLLRTEGTQLAYSRDLARAQFGPEYLQASQLLQDFKMQLRQSVNAAGGRKRAVKLMVRAGADRSCTVANLSSWYTMTIFRPDSETTYAALLSFTGWTDRRNSLDRAIQLLRSLHIHAGQQAGEQRLQLLLKLDFLALEEHGYLEAKLGGGSIHAHRVLHVAVSPWPTPFGNELGNIPQ</sequence>
<accession>A0A3G8YLX7</accession>
<dbReference type="AlphaFoldDB" id="A0A3G8YLX7"/>
<dbReference type="Proteomes" id="UP000276417">
    <property type="component" value="Plasmid unnamed3"/>
</dbReference>
<name>A0A3G8YLX7_9DEIO</name>
<evidence type="ECO:0000313" key="1">
    <source>
        <dbReference type="EMBL" id="AZI45267.1"/>
    </source>
</evidence>
<geneLocation type="plasmid" evidence="1 2">
    <name>unnamed3</name>
</geneLocation>
<evidence type="ECO:0000313" key="2">
    <source>
        <dbReference type="Proteomes" id="UP000276417"/>
    </source>
</evidence>
<proteinExistence type="predicted"/>
<dbReference type="EMBL" id="CP034187">
    <property type="protein sequence ID" value="AZI45267.1"/>
    <property type="molecule type" value="Genomic_DNA"/>
</dbReference>
<organism evidence="1 2">
    <name type="scientific">Deinococcus psychrotolerans</name>
    <dbReference type="NCBI Taxonomy" id="2489213"/>
    <lineage>
        <taxon>Bacteria</taxon>
        <taxon>Thermotogati</taxon>
        <taxon>Deinococcota</taxon>
        <taxon>Deinococci</taxon>
        <taxon>Deinococcales</taxon>
        <taxon>Deinococcaceae</taxon>
        <taxon>Deinococcus</taxon>
    </lineage>
</organism>
<reference evidence="1 2" key="1">
    <citation type="submission" date="2018-11" db="EMBL/GenBank/DDBJ databases">
        <title>Deinococcus shelandsis sp. nov., isolated from South Shetland Islands soil of Antarctica.</title>
        <authorList>
            <person name="Tian J."/>
        </authorList>
    </citation>
    <scope>NUCLEOTIDE SEQUENCE [LARGE SCALE GENOMIC DNA]</scope>
    <source>
        <strain evidence="1 2">S14-83T</strain>
        <plasmid evidence="1 2">unnamed3</plasmid>
    </source>
</reference>
<dbReference type="RefSeq" id="WP_124875704.1">
    <property type="nucleotide sequence ID" value="NZ_CP034187.1"/>
</dbReference>